<evidence type="ECO:0000256" key="18">
    <source>
        <dbReference type="SAM" id="Phobius"/>
    </source>
</evidence>
<dbReference type="Pfam" id="PF01434">
    <property type="entry name" value="Peptidase_M41"/>
    <property type="match status" value="1"/>
</dbReference>
<proteinExistence type="inferred from homology"/>
<keyword evidence="13 18" id="KW-1133">Transmembrane helix</keyword>
<comment type="similarity">
    <text evidence="4">In the N-terminal section; belongs to the AAA ATPase family.</text>
</comment>
<evidence type="ECO:0000256" key="5">
    <source>
        <dbReference type="ARBA" id="ARBA00022670"/>
    </source>
</evidence>
<evidence type="ECO:0000256" key="10">
    <source>
        <dbReference type="ARBA" id="ARBA00022833"/>
    </source>
</evidence>
<keyword evidence="12" id="KW-0809">Transit peptide</keyword>
<comment type="cofactor">
    <cofactor evidence="1">
        <name>Zn(2+)</name>
        <dbReference type="ChEBI" id="CHEBI:29105"/>
    </cofactor>
</comment>
<evidence type="ECO:0000256" key="7">
    <source>
        <dbReference type="ARBA" id="ARBA00022723"/>
    </source>
</evidence>
<evidence type="ECO:0000256" key="11">
    <source>
        <dbReference type="ARBA" id="ARBA00022840"/>
    </source>
</evidence>
<dbReference type="CDD" id="cd19501">
    <property type="entry name" value="RecA-like_FtsH"/>
    <property type="match status" value="1"/>
</dbReference>
<dbReference type="GO" id="GO:0009507">
    <property type="term" value="C:chloroplast"/>
    <property type="evidence" value="ECO:0007669"/>
    <property type="project" value="TreeGrafter"/>
</dbReference>
<evidence type="ECO:0000256" key="15">
    <source>
        <dbReference type="ARBA" id="ARBA00023128"/>
    </source>
</evidence>
<dbReference type="PROSITE" id="PS00674">
    <property type="entry name" value="AAA"/>
    <property type="match status" value="1"/>
</dbReference>
<dbReference type="GO" id="GO:0046872">
    <property type="term" value="F:metal ion binding"/>
    <property type="evidence" value="ECO:0007669"/>
    <property type="project" value="UniProtKB-KW"/>
</dbReference>
<evidence type="ECO:0000256" key="12">
    <source>
        <dbReference type="ARBA" id="ARBA00022946"/>
    </source>
</evidence>
<evidence type="ECO:0000256" key="3">
    <source>
        <dbReference type="ARBA" id="ARBA00010044"/>
    </source>
</evidence>
<evidence type="ECO:0000256" key="14">
    <source>
        <dbReference type="ARBA" id="ARBA00023049"/>
    </source>
</evidence>
<evidence type="ECO:0000256" key="4">
    <source>
        <dbReference type="ARBA" id="ARBA00010550"/>
    </source>
</evidence>
<keyword evidence="15" id="KW-0496">Mitochondrion</keyword>
<name>A0AAN9XUT0_PSOTE</name>
<dbReference type="AlphaFoldDB" id="A0AAN9XUT0"/>
<dbReference type="PANTHER" id="PTHR23076">
    <property type="entry name" value="METALLOPROTEASE M41 FTSH"/>
    <property type="match status" value="1"/>
</dbReference>
<dbReference type="Gene3D" id="3.40.50.300">
    <property type="entry name" value="P-loop containing nucleotide triphosphate hydrolases"/>
    <property type="match status" value="1"/>
</dbReference>
<keyword evidence="11" id="KW-0067">ATP-binding</keyword>
<keyword evidence="6 18" id="KW-0812">Transmembrane</keyword>
<dbReference type="Pfam" id="PF00004">
    <property type="entry name" value="AAA"/>
    <property type="match status" value="1"/>
</dbReference>
<comment type="subcellular location">
    <subcellularLocation>
        <location evidence="2">Mitochondrion inner membrane</location>
        <topology evidence="2">Single-pass membrane protein</topology>
        <orientation evidence="2">Intermembrane side</orientation>
    </subcellularLocation>
</comment>
<dbReference type="GO" id="GO:0006508">
    <property type="term" value="P:proteolysis"/>
    <property type="evidence" value="ECO:0007669"/>
    <property type="project" value="UniProtKB-KW"/>
</dbReference>
<evidence type="ECO:0000313" key="21">
    <source>
        <dbReference type="Proteomes" id="UP001386955"/>
    </source>
</evidence>
<evidence type="ECO:0000256" key="9">
    <source>
        <dbReference type="ARBA" id="ARBA00022801"/>
    </source>
</evidence>
<dbReference type="HAMAP" id="MF_01458">
    <property type="entry name" value="FtsH"/>
    <property type="match status" value="1"/>
</dbReference>
<accession>A0AAN9XUT0</accession>
<dbReference type="SUPFAM" id="SSF140990">
    <property type="entry name" value="FtsH protease domain-like"/>
    <property type="match status" value="1"/>
</dbReference>
<feature type="coiled-coil region" evidence="17">
    <location>
        <begin position="665"/>
        <end position="699"/>
    </location>
</feature>
<dbReference type="InterPro" id="IPR003959">
    <property type="entry name" value="ATPase_AAA_core"/>
</dbReference>
<dbReference type="Proteomes" id="UP001386955">
    <property type="component" value="Unassembled WGS sequence"/>
</dbReference>
<keyword evidence="14" id="KW-0482">Metalloprotease</keyword>
<dbReference type="InterPro" id="IPR000642">
    <property type="entry name" value="Peptidase_M41"/>
</dbReference>
<reference evidence="20 21" key="1">
    <citation type="submission" date="2024-01" db="EMBL/GenBank/DDBJ databases">
        <title>The genomes of 5 underutilized Papilionoideae crops provide insights into root nodulation and disease resistanc.</title>
        <authorList>
            <person name="Jiang F."/>
        </authorList>
    </citation>
    <scope>NUCLEOTIDE SEQUENCE [LARGE SCALE GENOMIC DNA]</scope>
    <source>
        <strain evidence="20">DUOXIRENSHENG_FW03</strain>
        <tissue evidence="20">Leaves</tissue>
    </source>
</reference>
<dbReference type="InterPro" id="IPR003593">
    <property type="entry name" value="AAA+_ATPase"/>
</dbReference>
<keyword evidence="9" id="KW-0378">Hydrolase</keyword>
<comment type="caution">
    <text evidence="20">The sequence shown here is derived from an EMBL/GenBank/DDBJ whole genome shotgun (WGS) entry which is preliminary data.</text>
</comment>
<organism evidence="20 21">
    <name type="scientific">Psophocarpus tetragonolobus</name>
    <name type="common">Winged bean</name>
    <name type="synonym">Dolichos tetragonolobus</name>
    <dbReference type="NCBI Taxonomy" id="3891"/>
    <lineage>
        <taxon>Eukaryota</taxon>
        <taxon>Viridiplantae</taxon>
        <taxon>Streptophyta</taxon>
        <taxon>Embryophyta</taxon>
        <taxon>Tracheophyta</taxon>
        <taxon>Spermatophyta</taxon>
        <taxon>Magnoliopsida</taxon>
        <taxon>eudicotyledons</taxon>
        <taxon>Gunneridae</taxon>
        <taxon>Pentapetalae</taxon>
        <taxon>rosids</taxon>
        <taxon>fabids</taxon>
        <taxon>Fabales</taxon>
        <taxon>Fabaceae</taxon>
        <taxon>Papilionoideae</taxon>
        <taxon>50 kb inversion clade</taxon>
        <taxon>NPAAA clade</taxon>
        <taxon>indigoferoid/millettioid clade</taxon>
        <taxon>Phaseoleae</taxon>
        <taxon>Psophocarpus</taxon>
    </lineage>
</organism>
<evidence type="ECO:0000313" key="20">
    <source>
        <dbReference type="EMBL" id="KAK7410688.1"/>
    </source>
</evidence>
<dbReference type="GO" id="GO:0004176">
    <property type="term" value="F:ATP-dependent peptidase activity"/>
    <property type="evidence" value="ECO:0007669"/>
    <property type="project" value="InterPro"/>
</dbReference>
<feature type="transmembrane region" description="Helical" evidence="18">
    <location>
        <begin position="225"/>
        <end position="246"/>
    </location>
</feature>
<evidence type="ECO:0000256" key="6">
    <source>
        <dbReference type="ARBA" id="ARBA00022692"/>
    </source>
</evidence>
<dbReference type="InterPro" id="IPR003960">
    <property type="entry name" value="ATPase_AAA_CS"/>
</dbReference>
<sequence length="732" mass="80421">MATLQGSLLCRSSLPFTSHNHHPPQLHKLPHSFAPLSSSLSRRLAFRSLSAADSKLIENDTITNSIGEQERSPIGARETIQKAFADFINWLPLWQQERRLATLILDAEANPNDAAKQTQLLIELNKHSPESVVKHFEAREGAVDSRGVVEYLRALVITNAIAEYLPNEEYGKPSRLPTLLQELKQRASGKSDEPIISPGTSERQPLHVVMVDPKVSHRSRFVQDFLSTILFIVVMGLVWVMGMVALQKFIVSLGGVGTSSAGSTTTYAPKELNKEVMPEKNVKTFKDVKGCDDAKQELEEVVEYLKNPAKFTRLGGKLPKGILLTGPPGTGKTLLAKAIAGEAGVPFFYRAGSEFEEMYVGVGARRVRSLFQAAKKKAPCIIFIDEIDAVGSTRKQWEGHTKKTLHQLLVEMDGFEQNEGIIVIAATNLPDILDPALTRPGRFDRHIAVPNPDLRGRREILELYLQDKPLADDVDIKSIARGTPGFNGADLANLVNIAAIKAAVEGAEKLAAAQLEFAKDRIIMGTERKTMSISEESKKLTAYHESGHAIVAINTEGAQPIHKATIVPRGSALGMVTQLPSGDETSISKKQLLARLDVCLGGRAAEEIIFGQDHITTGASSDLNTATELAQYMVSACGMSDAIGPIHIKERPSSEMQSRIDEEVVKLLREAYDRVKALLRKHEKALHALANALLEYETLGAEDIRRVLRPYREGRVPKKQEQEAAEEELVLV</sequence>
<dbReference type="SMART" id="SM00382">
    <property type="entry name" value="AAA"/>
    <property type="match status" value="1"/>
</dbReference>
<keyword evidence="7" id="KW-0479">Metal-binding</keyword>
<keyword evidence="10" id="KW-0862">Zinc</keyword>
<dbReference type="FunFam" id="3.40.50.300:FF:000195">
    <property type="entry name" value="ATP-dependent zinc metalloprotease FTSH 11"/>
    <property type="match status" value="1"/>
</dbReference>
<keyword evidence="5" id="KW-0645">Protease</keyword>
<dbReference type="Pfam" id="PF17862">
    <property type="entry name" value="AAA_lid_3"/>
    <property type="match status" value="1"/>
</dbReference>
<keyword evidence="8" id="KW-0547">Nucleotide-binding</keyword>
<dbReference type="GO" id="GO:0005524">
    <property type="term" value="F:ATP binding"/>
    <property type="evidence" value="ECO:0007669"/>
    <property type="project" value="UniProtKB-KW"/>
</dbReference>
<dbReference type="SUPFAM" id="SSF52540">
    <property type="entry name" value="P-loop containing nucleoside triphosphate hydrolases"/>
    <property type="match status" value="1"/>
</dbReference>
<dbReference type="InterPro" id="IPR041569">
    <property type="entry name" value="AAA_lid_3"/>
</dbReference>
<keyword evidence="17" id="KW-0175">Coiled coil</keyword>
<evidence type="ECO:0000259" key="19">
    <source>
        <dbReference type="SMART" id="SM00382"/>
    </source>
</evidence>
<dbReference type="InterPro" id="IPR037219">
    <property type="entry name" value="Peptidase_M41-like"/>
</dbReference>
<dbReference type="GO" id="GO:0016887">
    <property type="term" value="F:ATP hydrolysis activity"/>
    <property type="evidence" value="ECO:0007669"/>
    <property type="project" value="InterPro"/>
</dbReference>
<dbReference type="FunFam" id="1.20.58.760:FF:000002">
    <property type="entry name" value="ATP-dependent zinc metalloprotease FtsH"/>
    <property type="match status" value="1"/>
</dbReference>
<dbReference type="Gene3D" id="1.10.8.60">
    <property type="match status" value="1"/>
</dbReference>
<dbReference type="NCBIfam" id="TIGR01241">
    <property type="entry name" value="FtsH_fam"/>
    <property type="match status" value="1"/>
</dbReference>
<dbReference type="GO" id="GO:0045037">
    <property type="term" value="P:protein import into chloroplast stroma"/>
    <property type="evidence" value="ECO:0007669"/>
    <property type="project" value="TreeGrafter"/>
</dbReference>
<evidence type="ECO:0000256" key="16">
    <source>
        <dbReference type="ARBA" id="ARBA00023136"/>
    </source>
</evidence>
<dbReference type="InterPro" id="IPR027417">
    <property type="entry name" value="P-loop_NTPase"/>
</dbReference>
<dbReference type="EMBL" id="JAYMYS010000001">
    <property type="protein sequence ID" value="KAK7410688.1"/>
    <property type="molecule type" value="Genomic_DNA"/>
</dbReference>
<dbReference type="InterPro" id="IPR005936">
    <property type="entry name" value="FtsH"/>
</dbReference>
<dbReference type="PANTHER" id="PTHR23076:SF97">
    <property type="entry name" value="ATP-DEPENDENT ZINC METALLOPROTEASE YME1L1"/>
    <property type="match status" value="1"/>
</dbReference>
<dbReference type="GO" id="GO:0004222">
    <property type="term" value="F:metalloendopeptidase activity"/>
    <property type="evidence" value="ECO:0007669"/>
    <property type="project" value="InterPro"/>
</dbReference>
<comment type="similarity">
    <text evidence="3">In the C-terminal section; belongs to the peptidase M41 family.</text>
</comment>
<dbReference type="Gene3D" id="1.20.58.760">
    <property type="entry name" value="Peptidase M41"/>
    <property type="match status" value="1"/>
</dbReference>
<protein>
    <recommendedName>
        <fullName evidence="19">AAA+ ATPase domain-containing protein</fullName>
    </recommendedName>
</protein>
<evidence type="ECO:0000256" key="2">
    <source>
        <dbReference type="ARBA" id="ARBA00004243"/>
    </source>
</evidence>
<evidence type="ECO:0000256" key="17">
    <source>
        <dbReference type="SAM" id="Coils"/>
    </source>
</evidence>
<dbReference type="FunFam" id="1.10.8.60:FF:000001">
    <property type="entry name" value="ATP-dependent zinc metalloprotease FtsH"/>
    <property type="match status" value="1"/>
</dbReference>
<feature type="domain" description="AAA+ ATPase" evidence="19">
    <location>
        <begin position="318"/>
        <end position="453"/>
    </location>
</feature>
<evidence type="ECO:0000256" key="1">
    <source>
        <dbReference type="ARBA" id="ARBA00001947"/>
    </source>
</evidence>
<keyword evidence="21" id="KW-1185">Reference proteome</keyword>
<keyword evidence="16 18" id="KW-0472">Membrane</keyword>
<gene>
    <name evidence="20" type="ORF">VNO78_01680</name>
</gene>
<dbReference type="GO" id="GO:0005743">
    <property type="term" value="C:mitochondrial inner membrane"/>
    <property type="evidence" value="ECO:0007669"/>
    <property type="project" value="UniProtKB-SubCell"/>
</dbReference>
<evidence type="ECO:0000256" key="8">
    <source>
        <dbReference type="ARBA" id="ARBA00022741"/>
    </source>
</evidence>
<evidence type="ECO:0000256" key="13">
    <source>
        <dbReference type="ARBA" id="ARBA00022989"/>
    </source>
</evidence>